<protein>
    <submittedName>
        <fullName evidence="4">Phenylacetic acid degradation protein PaaN</fullName>
    </submittedName>
</protein>
<dbReference type="InterPro" id="IPR016163">
    <property type="entry name" value="Ald_DH_C"/>
</dbReference>
<dbReference type="GO" id="GO:0009898">
    <property type="term" value="C:cytoplasmic side of plasma membrane"/>
    <property type="evidence" value="ECO:0007669"/>
    <property type="project" value="TreeGrafter"/>
</dbReference>
<dbReference type="AlphaFoldDB" id="A0A5P1RB00"/>
<dbReference type="EMBL" id="CP043869">
    <property type="protein sequence ID" value="QEQ96810.1"/>
    <property type="molecule type" value="Genomic_DNA"/>
</dbReference>
<dbReference type="Pfam" id="PF00171">
    <property type="entry name" value="Aldedh"/>
    <property type="match status" value="1"/>
</dbReference>
<evidence type="ECO:0000313" key="5">
    <source>
        <dbReference type="Proteomes" id="UP000324760"/>
    </source>
</evidence>
<dbReference type="KEGG" id="ncu:F0U83_08810"/>
<dbReference type="NCBIfam" id="TIGR02288">
    <property type="entry name" value="PaaN_2"/>
    <property type="match status" value="1"/>
</dbReference>
<gene>
    <name evidence="4" type="primary">paaN</name>
    <name evidence="4" type="ORF">F0U83_08810</name>
</gene>
<dbReference type="InterPro" id="IPR011975">
    <property type="entry name" value="PaaN_2"/>
</dbReference>
<name>A0A5P1RB00_9GAMM</name>
<dbReference type="InterPro" id="IPR015590">
    <property type="entry name" value="Aldehyde_DH_dom"/>
</dbReference>
<keyword evidence="2" id="KW-0520">NAD</keyword>
<dbReference type="InterPro" id="IPR016162">
    <property type="entry name" value="Ald_DH_N"/>
</dbReference>
<evidence type="ECO:0000259" key="3">
    <source>
        <dbReference type="Pfam" id="PF00171"/>
    </source>
</evidence>
<dbReference type="Proteomes" id="UP000324760">
    <property type="component" value="Chromosome"/>
</dbReference>
<dbReference type="SUPFAM" id="SSF53720">
    <property type="entry name" value="ALDH-like"/>
    <property type="match status" value="1"/>
</dbReference>
<dbReference type="InterPro" id="IPR050485">
    <property type="entry name" value="Proline_metab_enzyme"/>
</dbReference>
<dbReference type="InterPro" id="IPR016161">
    <property type="entry name" value="Ald_DH/histidinol_DH"/>
</dbReference>
<evidence type="ECO:0000256" key="1">
    <source>
        <dbReference type="ARBA" id="ARBA00023002"/>
    </source>
</evidence>
<evidence type="ECO:0000313" key="4">
    <source>
        <dbReference type="EMBL" id="QEQ96810.1"/>
    </source>
</evidence>
<keyword evidence="1" id="KW-0560">Oxidoreductase</keyword>
<dbReference type="Gene3D" id="3.40.309.10">
    <property type="entry name" value="Aldehyde Dehydrogenase, Chain A, domain 2"/>
    <property type="match status" value="1"/>
</dbReference>
<dbReference type="RefSeq" id="WP_138987420.1">
    <property type="nucleotide sequence ID" value="NZ_CP043869.1"/>
</dbReference>
<keyword evidence="5" id="KW-1185">Reference proteome</keyword>
<evidence type="ECO:0000256" key="2">
    <source>
        <dbReference type="ARBA" id="ARBA00023027"/>
    </source>
</evidence>
<feature type="domain" description="Aldehyde dehydrogenase" evidence="3">
    <location>
        <begin position="94"/>
        <end position="472"/>
    </location>
</feature>
<dbReference type="GO" id="GO:0010133">
    <property type="term" value="P:L-proline catabolic process to L-glutamate"/>
    <property type="evidence" value="ECO:0007669"/>
    <property type="project" value="TreeGrafter"/>
</dbReference>
<dbReference type="Gene3D" id="3.40.605.10">
    <property type="entry name" value="Aldehyde Dehydrogenase, Chain A, domain 1"/>
    <property type="match status" value="1"/>
</dbReference>
<reference evidence="4 5" key="1">
    <citation type="journal article" date="2019" name="Biochem. Eng. J.">
        <title>Metabolic engineering of the marine bacteria Neptunomonas concharum for the production of acetoin and meso-2,3-butanediol from acetate.</title>
        <authorList>
            <person name="Li W."/>
            <person name="Pu N."/>
            <person name="Liu C.-X."/>
            <person name="Yuan Q.-P."/>
            <person name="Li Z.-J."/>
        </authorList>
    </citation>
    <scope>NUCLEOTIDE SEQUENCE [LARGE SCALE GENOMIC DNA]</scope>
    <source>
        <strain evidence="4 5">JCM17730</strain>
    </source>
</reference>
<dbReference type="GO" id="GO:0003842">
    <property type="term" value="F:L-glutamate gamma-semialdehyde dehydrogenase activity"/>
    <property type="evidence" value="ECO:0007669"/>
    <property type="project" value="TreeGrafter"/>
</dbReference>
<dbReference type="PANTHER" id="PTHR42862">
    <property type="entry name" value="DELTA-1-PYRROLINE-5-CARBOXYLATE DEHYDROGENASE 1, ISOFORM A-RELATED"/>
    <property type="match status" value="1"/>
</dbReference>
<accession>A0A5P1RB00</accession>
<organism evidence="4 5">
    <name type="scientific">Neptunomonas concharum</name>
    <dbReference type="NCBI Taxonomy" id="1031538"/>
    <lineage>
        <taxon>Bacteria</taxon>
        <taxon>Pseudomonadati</taxon>
        <taxon>Pseudomonadota</taxon>
        <taxon>Gammaproteobacteria</taxon>
        <taxon>Oceanospirillales</taxon>
        <taxon>Oceanospirillaceae</taxon>
        <taxon>Neptunomonas</taxon>
    </lineage>
</organism>
<sequence>MSEALNTLFAKHQDTLNAATHAIKTRDYWSPYPENPSPRAYGETANADGEAAFKGYLNQSFALEMPGIIGEAGSEVSPYGIDLNIKYPLVDLDVLLPAMNDARKAWRDVGPQGRAAICLEILERINQRSFEIGYAVMHTSGQGFMMAFQAGGPHAQDRGLEAVAYGYEAMMHTPANTVWTKPQGKHDPLVLNKTYTAVGRGIGLVIGCSTFPTWNTYPGLFADLITGNPVIVKPHPAAILPAAISVKIAQDVLTENGLPAHIVSMVIDADPAKPCTADLAKRDEIKLIDFTGNTPFGNWLEANCTQAQVYTEKAGVNTIIIDSSDDYKGMLRNLSFTLSLYSGQMCTTPQDIFVPKGGIDTDQGHKTFDDVANDIATAVSKFLSDPERAAMVLGAIQAPVTADRIENSKTLGNVLRESEALTHPHFPNARVRSPLLMSIDADQADTYMQELFGPISFVVKTDSTAHSIQLASEAIKTHGAITLGCYSNNDSVLDSIEETALDAGVALSCNLTGGVFVNQSAAYSDFHATGSNPAANACLSDLAYVANRFRVVQSRRHPK</sequence>
<proteinExistence type="predicted"/>
<dbReference type="OrthoDB" id="5288459at2"/>
<dbReference type="PANTHER" id="PTHR42862:SF1">
    <property type="entry name" value="DELTA-1-PYRROLINE-5-CARBOXYLATE DEHYDROGENASE 2, ISOFORM A-RELATED"/>
    <property type="match status" value="1"/>
</dbReference>